<dbReference type="EMBL" id="CP010537">
    <property type="protein sequence ID" value="AJG24955.1"/>
    <property type="molecule type" value="Genomic_DNA"/>
</dbReference>
<dbReference type="Proteomes" id="UP000031843">
    <property type="component" value="Chromosome secondary"/>
</dbReference>
<reference evidence="1 2" key="1">
    <citation type="journal article" date="2015" name="Genome Announc.">
        <title>Complete Genome Sequence of Cupriavidus basilensis 4G11, Isolated from the Oak Ridge Field Research Center Site.</title>
        <authorList>
            <person name="Ray J."/>
            <person name="Waters R.J."/>
            <person name="Skerker J.M."/>
            <person name="Kuehl J.V."/>
            <person name="Price M.N."/>
            <person name="Huang J."/>
            <person name="Chakraborty R."/>
            <person name="Arkin A.P."/>
            <person name="Deutschbauer A."/>
        </authorList>
    </citation>
    <scope>NUCLEOTIDE SEQUENCE [LARGE SCALE GENOMIC DNA]</scope>
    <source>
        <strain evidence="1">4G11</strain>
    </source>
</reference>
<proteinExistence type="predicted"/>
<accession>A0A0C4YR52</accession>
<evidence type="ECO:0000313" key="1">
    <source>
        <dbReference type="EMBL" id="AJG24955.1"/>
    </source>
</evidence>
<dbReference type="AlphaFoldDB" id="A0A0C4YR52"/>
<keyword evidence="2" id="KW-1185">Reference proteome</keyword>
<sequence length="37" mass="4101">MMVATTLLGDFREAPLPKGRLIGSFENGTDAFGFRRK</sequence>
<name>A0A0C4YR52_9BURK</name>
<evidence type="ECO:0000313" key="2">
    <source>
        <dbReference type="Proteomes" id="UP000031843"/>
    </source>
</evidence>
<gene>
    <name evidence="1" type="ORF">RR42_s3379</name>
</gene>
<protein>
    <submittedName>
        <fullName evidence="1">Uncharacterized protein</fullName>
    </submittedName>
</protein>
<organism evidence="1 2">
    <name type="scientific">Cupriavidus basilensis</name>
    <dbReference type="NCBI Taxonomy" id="68895"/>
    <lineage>
        <taxon>Bacteria</taxon>
        <taxon>Pseudomonadati</taxon>
        <taxon>Pseudomonadota</taxon>
        <taxon>Betaproteobacteria</taxon>
        <taxon>Burkholderiales</taxon>
        <taxon>Burkholderiaceae</taxon>
        <taxon>Cupriavidus</taxon>
    </lineage>
</organism>
<dbReference type="KEGG" id="cbw:RR42_s3379"/>